<evidence type="ECO:0000259" key="7">
    <source>
        <dbReference type="PROSITE" id="PS50156"/>
    </source>
</evidence>
<feature type="domain" description="SSD" evidence="7">
    <location>
        <begin position="690"/>
        <end position="818"/>
    </location>
</feature>
<keyword evidence="3 6" id="KW-0812">Transmembrane</keyword>
<evidence type="ECO:0000256" key="6">
    <source>
        <dbReference type="SAM" id="Phobius"/>
    </source>
</evidence>
<evidence type="ECO:0000313" key="9">
    <source>
        <dbReference type="Proteomes" id="UP000466535"/>
    </source>
</evidence>
<organism evidence="8 9">
    <name type="scientific">Halovenus carboxidivorans</name>
    <dbReference type="NCBI Taxonomy" id="2692199"/>
    <lineage>
        <taxon>Archaea</taxon>
        <taxon>Methanobacteriati</taxon>
        <taxon>Methanobacteriota</taxon>
        <taxon>Stenosarchaea group</taxon>
        <taxon>Halobacteria</taxon>
        <taxon>Halobacteriales</taxon>
        <taxon>Haloarculaceae</taxon>
        <taxon>Halovenus</taxon>
    </lineage>
</organism>
<keyword evidence="4 6" id="KW-1133">Transmembrane helix</keyword>
<evidence type="ECO:0000256" key="4">
    <source>
        <dbReference type="ARBA" id="ARBA00022989"/>
    </source>
</evidence>
<feature type="transmembrane region" description="Helical" evidence="6">
    <location>
        <begin position="244"/>
        <end position="261"/>
    </location>
</feature>
<keyword evidence="2" id="KW-1003">Cell membrane</keyword>
<feature type="transmembrane region" description="Helical" evidence="6">
    <location>
        <begin position="268"/>
        <end position="288"/>
    </location>
</feature>
<keyword evidence="9" id="KW-1185">Reference proteome</keyword>
<comment type="subcellular location">
    <subcellularLocation>
        <location evidence="1">Cell membrane</location>
        <topology evidence="1">Multi-pass membrane protein</topology>
    </subcellularLocation>
</comment>
<name>A0A6B0TIB7_9EURY</name>
<feature type="transmembrane region" description="Helical" evidence="6">
    <location>
        <begin position="430"/>
        <end position="449"/>
    </location>
</feature>
<feature type="transmembrane region" description="Helical" evidence="6">
    <location>
        <begin position="336"/>
        <end position="356"/>
    </location>
</feature>
<dbReference type="PROSITE" id="PS50156">
    <property type="entry name" value="SSD"/>
    <property type="match status" value="2"/>
</dbReference>
<reference evidence="8 9" key="1">
    <citation type="submission" date="2019-12" db="EMBL/GenBank/DDBJ databases">
        <title>Isolation and characterization of three novel carbon monoxide-oxidizing members of Halobacteria from salione crusts and soils.</title>
        <authorList>
            <person name="Myers M.R."/>
            <person name="King G.M."/>
        </authorList>
    </citation>
    <scope>NUCLEOTIDE SEQUENCE [LARGE SCALE GENOMIC DNA]</scope>
    <source>
        <strain evidence="8 9">WSH3</strain>
    </source>
</reference>
<dbReference type="SUPFAM" id="SSF82866">
    <property type="entry name" value="Multidrug efflux transporter AcrB transmembrane domain"/>
    <property type="match status" value="2"/>
</dbReference>
<feature type="transmembrane region" description="Helical" evidence="6">
    <location>
        <begin position="794"/>
        <end position="819"/>
    </location>
</feature>
<dbReference type="GO" id="GO:0005886">
    <property type="term" value="C:plasma membrane"/>
    <property type="evidence" value="ECO:0007669"/>
    <property type="project" value="UniProtKB-SubCell"/>
</dbReference>
<feature type="transmembrane region" description="Helical" evidence="6">
    <location>
        <begin position="659"/>
        <end position="683"/>
    </location>
</feature>
<dbReference type="Proteomes" id="UP000466535">
    <property type="component" value="Unassembled WGS sequence"/>
</dbReference>
<dbReference type="Gene3D" id="1.20.1640.10">
    <property type="entry name" value="Multidrug efflux transporter AcrB transmembrane domain"/>
    <property type="match status" value="2"/>
</dbReference>
<dbReference type="RefSeq" id="WP_159765115.1">
    <property type="nucleotide sequence ID" value="NZ_WUUT01000007.1"/>
</dbReference>
<dbReference type="PANTHER" id="PTHR33406">
    <property type="entry name" value="MEMBRANE PROTEIN MJ1562-RELATED"/>
    <property type="match status" value="1"/>
</dbReference>
<feature type="transmembrane region" description="Helical" evidence="6">
    <location>
        <begin position="757"/>
        <end position="782"/>
    </location>
</feature>
<sequence>MRDRLGQVIDFVTEHNRVTLAVLLVVTGAVAAGIPQLDTSSQAGGSAEQFEDLDRVQAQQYIQEQYTNSSEQQTNRTIQPVYVRNEGGNVLSRESLLDGLRYQREITSDPDVQAALHEQGVRGIENLVASRLAGDANASLDEQIQALSNATDSQVRSAVGQLLAENPRAQQFLPTDHGTATTSTDRRLIVVLDTGPGTSQQDRDEAGTALYERTNEYSEAGFFVLNSDAYQEANQHFFGEMVELVLPVALLVILSILVFAYRDLIDVVVGMTGVVLSVLWTFGLLGWLGVEAGTISIVPVVLISGLSIDFGFHIFNRYREQRGPGDGIRAPMNRGVRLVTTALILVTVTAAIGFLANLANPLPVIRDLGVSITLGVVSALVIFVTVVPALKISIDGLLERIGLDRRKAALGHGTYLRPVLESSVTLARRAAPAVLVAAVILGGVGGLAWTELNEESYQQPDADVAEWKQQLPGPLGWEPSEVRQQQQHVSEIYQPADENDAIRSQILIRDGVTSDSTLKDIDAGVRQIDREGLLVTQSTVQPVRSPVTAMNAVAEENESFAAVLEAHDTNDDGIPDTDLKTVYDAFYAADSATAEQVLERTNGEYRSILVTLSLNADFSDGSEVVPRLADGAATMEGEGERTATVAGSLAVNDAVLDSIIGGIVLTMLIALLAIAVTLVAVFWSMHGSASLGAVVAVPITLVVGLVVVGMFVLDIPLTLLTALLMSLVIGLGVDYNIHVGDRFADELDAGAEPIEALRAAVTGTGGALLGSTLTSAGAFATIGLVPQPQLQSFAAIVVIALVTSFLVSLIVLPSLLLLWSRYTDGVLSVAPDAEPTPQD</sequence>
<comment type="caution">
    <text evidence="8">The sequence shown here is derived from an EMBL/GenBank/DDBJ whole genome shotgun (WGS) entry which is preliminary data.</text>
</comment>
<evidence type="ECO:0000256" key="5">
    <source>
        <dbReference type="ARBA" id="ARBA00023136"/>
    </source>
</evidence>
<protein>
    <submittedName>
        <fullName evidence="8">MMPL family transporter</fullName>
    </submittedName>
</protein>
<dbReference type="PANTHER" id="PTHR33406:SF13">
    <property type="entry name" value="MEMBRANE PROTEIN YDFJ"/>
    <property type="match status" value="1"/>
</dbReference>
<feature type="transmembrane region" description="Helical" evidence="6">
    <location>
        <begin position="368"/>
        <end position="390"/>
    </location>
</feature>
<dbReference type="InterPro" id="IPR000731">
    <property type="entry name" value="SSD"/>
</dbReference>
<evidence type="ECO:0000256" key="2">
    <source>
        <dbReference type="ARBA" id="ARBA00022475"/>
    </source>
</evidence>
<feature type="transmembrane region" description="Helical" evidence="6">
    <location>
        <begin position="690"/>
        <end position="713"/>
    </location>
</feature>
<dbReference type="OrthoDB" id="42357at2157"/>
<feature type="domain" description="SSD" evidence="7">
    <location>
        <begin position="268"/>
        <end position="393"/>
    </location>
</feature>
<gene>
    <name evidence="8" type="ORF">GRX03_15220</name>
</gene>
<dbReference type="InterPro" id="IPR004869">
    <property type="entry name" value="MMPL_dom"/>
</dbReference>
<feature type="transmembrane region" description="Helical" evidence="6">
    <location>
        <begin position="294"/>
        <end position="315"/>
    </location>
</feature>
<keyword evidence="5 6" id="KW-0472">Membrane</keyword>
<accession>A0A6B0TIB7</accession>
<dbReference type="EMBL" id="WUUT01000007">
    <property type="protein sequence ID" value="MXR52949.1"/>
    <property type="molecule type" value="Genomic_DNA"/>
</dbReference>
<evidence type="ECO:0000256" key="3">
    <source>
        <dbReference type="ARBA" id="ARBA00022692"/>
    </source>
</evidence>
<dbReference type="Pfam" id="PF03176">
    <property type="entry name" value="MMPL"/>
    <property type="match status" value="2"/>
</dbReference>
<evidence type="ECO:0000313" key="8">
    <source>
        <dbReference type="EMBL" id="MXR52949.1"/>
    </source>
</evidence>
<feature type="transmembrane region" description="Helical" evidence="6">
    <location>
        <begin position="719"/>
        <end position="737"/>
    </location>
</feature>
<evidence type="ECO:0000256" key="1">
    <source>
        <dbReference type="ARBA" id="ARBA00004651"/>
    </source>
</evidence>
<dbReference type="AlphaFoldDB" id="A0A6B0TIB7"/>
<dbReference type="InterPro" id="IPR050545">
    <property type="entry name" value="Mycobact_MmpL"/>
</dbReference>
<proteinExistence type="predicted"/>